<feature type="repeat" description="ANK" evidence="2">
    <location>
        <begin position="865"/>
        <end position="897"/>
    </location>
</feature>
<feature type="domain" description="Nephrocystin 3-like N-terminal" evidence="4">
    <location>
        <begin position="66"/>
        <end position="240"/>
    </location>
</feature>
<keyword evidence="7" id="KW-1185">Reference proteome</keyword>
<dbReference type="Gene3D" id="1.25.40.20">
    <property type="entry name" value="Ankyrin repeat-containing domain"/>
    <property type="match status" value="1"/>
</dbReference>
<dbReference type="InterPro" id="IPR036770">
    <property type="entry name" value="Ankyrin_rpt-contain_sf"/>
</dbReference>
<dbReference type="InterPro" id="IPR002110">
    <property type="entry name" value="Ankyrin_rpt"/>
</dbReference>
<dbReference type="PANTHER" id="PTHR10039:SF5">
    <property type="entry name" value="NACHT DOMAIN-CONTAINING PROTEIN"/>
    <property type="match status" value="1"/>
</dbReference>
<dbReference type="Proteomes" id="UP001152049">
    <property type="component" value="Unassembled WGS sequence"/>
</dbReference>
<evidence type="ECO:0000259" key="4">
    <source>
        <dbReference type="Pfam" id="PF24883"/>
    </source>
</evidence>
<evidence type="ECO:0000259" key="5">
    <source>
        <dbReference type="Pfam" id="PF25053"/>
    </source>
</evidence>
<gene>
    <name evidence="6" type="ORF">NW762_001509</name>
</gene>
<evidence type="ECO:0000256" key="3">
    <source>
        <dbReference type="SAM" id="MobiDB-lite"/>
    </source>
</evidence>
<keyword evidence="1" id="KW-0677">Repeat</keyword>
<feature type="repeat" description="ANK" evidence="2">
    <location>
        <begin position="766"/>
        <end position="798"/>
    </location>
</feature>
<dbReference type="InterPro" id="IPR027417">
    <property type="entry name" value="P-loop_NTPase"/>
</dbReference>
<evidence type="ECO:0000256" key="1">
    <source>
        <dbReference type="ARBA" id="ARBA00022737"/>
    </source>
</evidence>
<keyword evidence="2" id="KW-0040">ANK repeat</keyword>
<feature type="repeat" description="ANK" evidence="2">
    <location>
        <begin position="732"/>
        <end position="765"/>
    </location>
</feature>
<dbReference type="Pfam" id="PF25053">
    <property type="entry name" value="DUF7791"/>
    <property type="match status" value="1"/>
</dbReference>
<evidence type="ECO:0000313" key="7">
    <source>
        <dbReference type="Proteomes" id="UP001152049"/>
    </source>
</evidence>
<dbReference type="Pfam" id="PF24883">
    <property type="entry name" value="NPHP3_N"/>
    <property type="match status" value="1"/>
</dbReference>
<feature type="region of interest" description="Disordered" evidence="3">
    <location>
        <begin position="1"/>
        <end position="25"/>
    </location>
</feature>
<evidence type="ECO:0008006" key="8">
    <source>
        <dbReference type="Google" id="ProtNLM"/>
    </source>
</evidence>
<dbReference type="AlphaFoldDB" id="A0A9W8VNI2"/>
<feature type="repeat" description="ANK" evidence="2">
    <location>
        <begin position="898"/>
        <end position="930"/>
    </location>
</feature>
<dbReference type="Pfam" id="PF13637">
    <property type="entry name" value="Ank_4"/>
    <property type="match status" value="1"/>
</dbReference>
<dbReference type="OrthoDB" id="194358at2759"/>
<dbReference type="InterPro" id="IPR056884">
    <property type="entry name" value="NPHP3-like_N"/>
</dbReference>
<dbReference type="InterPro" id="IPR056693">
    <property type="entry name" value="DUF7791"/>
</dbReference>
<organism evidence="6 7">
    <name type="scientific">Fusarium torreyae</name>
    <dbReference type="NCBI Taxonomy" id="1237075"/>
    <lineage>
        <taxon>Eukaryota</taxon>
        <taxon>Fungi</taxon>
        <taxon>Dikarya</taxon>
        <taxon>Ascomycota</taxon>
        <taxon>Pezizomycotina</taxon>
        <taxon>Sordariomycetes</taxon>
        <taxon>Hypocreomycetidae</taxon>
        <taxon>Hypocreales</taxon>
        <taxon>Nectriaceae</taxon>
        <taxon>Fusarium</taxon>
    </lineage>
</organism>
<evidence type="ECO:0000256" key="2">
    <source>
        <dbReference type="PROSITE-ProRule" id="PRU00023"/>
    </source>
</evidence>
<protein>
    <recommendedName>
        <fullName evidence="8">NACHT domain-containing protein</fullName>
    </recommendedName>
</protein>
<feature type="domain" description="DUF7791" evidence="5">
    <location>
        <begin position="345"/>
        <end position="441"/>
    </location>
</feature>
<feature type="repeat" description="ANK" evidence="2">
    <location>
        <begin position="664"/>
        <end position="697"/>
    </location>
</feature>
<feature type="repeat" description="ANK" evidence="2">
    <location>
        <begin position="698"/>
        <end position="730"/>
    </location>
</feature>
<feature type="repeat" description="ANK" evidence="2">
    <location>
        <begin position="799"/>
        <end position="831"/>
    </location>
</feature>
<reference evidence="6" key="1">
    <citation type="submission" date="2022-09" db="EMBL/GenBank/DDBJ databases">
        <title>Fusarium specimens isolated from Avocado Roots.</title>
        <authorList>
            <person name="Stajich J."/>
            <person name="Roper C."/>
            <person name="Heimlech-Rivalta G."/>
        </authorList>
    </citation>
    <scope>NUCLEOTIDE SEQUENCE</scope>
    <source>
        <strain evidence="6">CF00136</strain>
    </source>
</reference>
<dbReference type="Gene3D" id="3.40.50.300">
    <property type="entry name" value="P-loop containing nucleotide triphosphate hydrolases"/>
    <property type="match status" value="1"/>
</dbReference>
<feature type="repeat" description="ANK" evidence="2">
    <location>
        <begin position="832"/>
        <end position="864"/>
    </location>
</feature>
<name>A0A9W8VNI2_9HYPO</name>
<dbReference type="PROSITE" id="PS50088">
    <property type="entry name" value="ANK_REPEAT"/>
    <property type="match status" value="8"/>
</dbReference>
<proteinExistence type="predicted"/>
<dbReference type="PANTHER" id="PTHR10039">
    <property type="entry name" value="AMELOGENIN"/>
    <property type="match status" value="1"/>
</dbReference>
<dbReference type="EMBL" id="JAOQAZ010000002">
    <property type="protein sequence ID" value="KAJ4269840.1"/>
    <property type="molecule type" value="Genomic_DNA"/>
</dbReference>
<dbReference type="SUPFAM" id="SSF52540">
    <property type="entry name" value="P-loop containing nucleoside triphosphate hydrolases"/>
    <property type="match status" value="1"/>
</dbReference>
<comment type="caution">
    <text evidence="6">The sequence shown here is derived from an EMBL/GenBank/DDBJ whole genome shotgun (WGS) entry which is preliminary data.</text>
</comment>
<sequence>MDEYQTTSAKRRYYEDYEDQNPEQGSGELRIVSQLPNKEKTMELLNSLRFDRINFRHEYIRQAHTQTCGWLLEKSEYCDWLDPSKLSDHHGFLWIKGKPGAGKSTLMKFVLSHAQEQVEDQVIIAFFFNARGDHLEKSTIGMYRSLLWQLLEKVPRLQKVFASIQSLLGPDPSRDWSIETLKALFEKAVQQLGQTSLMCFIDALDECDRGEIRDMTSFLKRLGDSTISSDISFRVCLASRHYPHISISKGLSLILEGQKGHDQDIVRYLDSELKIGHTPLADQIRIDVHRKSAGIFMWVILVVRILQQEYDDGRKHMLKQRLRELPGDLHELFRDIATRDHRNKDEFLLCTQWLLFASRPLDAKELYFAILSGIDPTTVSAWDCNEIEEADMERFIISSSKGLAEVIDGTDYSVVQFNDATNYSVVQFIHESVKDFFLKENELRELWPDFDQNIEGESHERLKQCCLDYHTRVGFADPEVDMSRAFPFLAYAVQNVLIHSNEAEGGGVSQTSFLQAFPVTDWIKQVNLFVLREHNLESSLLYILAEKNLVNLLEIHSDKLSSLKVECGRYGPPLFAALASKSYEVTWALLKAQAAGEPLSSPLHSLCEQYRQENHQRSKFNESFEFSPRRGFISYLADNHEKTILTFFLLLGTHNGEVNMQGDGDYTPLVYAMRMGDAGEIIQLLITKGAAVNVPDNDGKTPLWHAVNLGLEGVVKQLLDNGAFINAVDPTTGDTPMHRSLSGTFNRDVIELLLDRGANIGALNSRGWTPLFFAVGSMVTDIMNLLIERGTLVNVKDYRGRSPLIHASKLGWSEGVKLLLDHGAEIEMDDSYGWTPLFHAVEQKRNDVVKLLLERDAVVNVKDCRGRSPLAHASMLDWTEAVKLLLDHGAEIDTADNEGFTPLFYAYNSNSQDVVKLLLDRGSTLIRADWNR</sequence>
<dbReference type="Pfam" id="PF12796">
    <property type="entry name" value="Ank_2"/>
    <property type="match status" value="2"/>
</dbReference>
<dbReference type="SUPFAM" id="SSF48403">
    <property type="entry name" value="Ankyrin repeat"/>
    <property type="match status" value="1"/>
</dbReference>
<evidence type="ECO:0000313" key="6">
    <source>
        <dbReference type="EMBL" id="KAJ4269840.1"/>
    </source>
</evidence>
<accession>A0A9W8VNI2</accession>
<dbReference type="SMART" id="SM00248">
    <property type="entry name" value="ANK"/>
    <property type="match status" value="8"/>
</dbReference>
<dbReference type="PROSITE" id="PS50297">
    <property type="entry name" value="ANK_REP_REGION"/>
    <property type="match status" value="8"/>
</dbReference>